<feature type="repeat" description="WD" evidence="3">
    <location>
        <begin position="181"/>
        <end position="222"/>
    </location>
</feature>
<dbReference type="AlphaFoldDB" id="X6MM67"/>
<feature type="repeat" description="WD" evidence="3">
    <location>
        <begin position="96"/>
        <end position="137"/>
    </location>
</feature>
<dbReference type="PANTHER" id="PTHR19848">
    <property type="entry name" value="WD40 REPEAT PROTEIN"/>
    <property type="match status" value="1"/>
</dbReference>
<evidence type="ECO:0000256" key="1">
    <source>
        <dbReference type="ARBA" id="ARBA00022574"/>
    </source>
</evidence>
<dbReference type="Gene3D" id="2.130.10.10">
    <property type="entry name" value="YVTN repeat-like/Quinoprotein amine dehydrogenase"/>
    <property type="match status" value="2"/>
</dbReference>
<dbReference type="EMBL" id="ASPP01019656">
    <property type="protein sequence ID" value="ETO14919.1"/>
    <property type="molecule type" value="Genomic_DNA"/>
</dbReference>
<accession>X6MM67</accession>
<dbReference type="Proteomes" id="UP000023152">
    <property type="component" value="Unassembled WGS sequence"/>
</dbReference>
<dbReference type="Pfam" id="PF00400">
    <property type="entry name" value="WD40"/>
    <property type="match status" value="5"/>
</dbReference>
<dbReference type="PROSITE" id="PS00678">
    <property type="entry name" value="WD_REPEATS_1"/>
    <property type="match status" value="2"/>
</dbReference>
<keyword evidence="5" id="KW-1185">Reference proteome</keyword>
<keyword evidence="2" id="KW-0677">Repeat</keyword>
<gene>
    <name evidence="4" type="ORF">RFI_22452</name>
</gene>
<comment type="caution">
    <text evidence="4">The sequence shown here is derived from an EMBL/GenBank/DDBJ whole genome shotgun (WGS) entry which is preliminary data.</text>
</comment>
<protein>
    <submittedName>
        <fullName evidence="4">Uncharacterized protein</fullName>
    </submittedName>
</protein>
<sequence>MGRCIQKSIKILHGHSDIVNDAQFSLDGSMIVSCSNDKTIRVWDVHSARQFMQFNGHSDHIITAQFSPHAYSIASCSKDRTIRLWDVQSGEKLKNIVEYPHGITDVQFSPDGEQLLTTFADNKIISWLAKSGAIAKELILKESGSRVIKTHFCSDGVRVVYCTPNKGVQVRSVISNQDITLEAHPPIITLANFSSDGQTVLTCSDDCAIRIWDAKFGIEIQKLEGHHHLVTGIELSPDGNIIAAYLNGIIRLWRSL</sequence>
<name>X6MM67_RETFI</name>
<dbReference type="PRINTS" id="PR00320">
    <property type="entry name" value="GPROTEINBRPT"/>
</dbReference>
<organism evidence="4 5">
    <name type="scientific">Reticulomyxa filosa</name>
    <dbReference type="NCBI Taxonomy" id="46433"/>
    <lineage>
        <taxon>Eukaryota</taxon>
        <taxon>Sar</taxon>
        <taxon>Rhizaria</taxon>
        <taxon>Retaria</taxon>
        <taxon>Foraminifera</taxon>
        <taxon>Monothalamids</taxon>
        <taxon>Reticulomyxidae</taxon>
        <taxon>Reticulomyxa</taxon>
    </lineage>
</organism>
<evidence type="ECO:0000256" key="3">
    <source>
        <dbReference type="PROSITE-ProRule" id="PRU00221"/>
    </source>
</evidence>
<dbReference type="SMART" id="SM00320">
    <property type="entry name" value="WD40"/>
    <property type="match status" value="5"/>
</dbReference>
<feature type="repeat" description="WD" evidence="3">
    <location>
        <begin position="54"/>
        <end position="95"/>
    </location>
</feature>
<dbReference type="SUPFAM" id="SSF50978">
    <property type="entry name" value="WD40 repeat-like"/>
    <property type="match status" value="1"/>
</dbReference>
<evidence type="ECO:0000256" key="2">
    <source>
        <dbReference type="ARBA" id="ARBA00022737"/>
    </source>
</evidence>
<evidence type="ECO:0000313" key="5">
    <source>
        <dbReference type="Proteomes" id="UP000023152"/>
    </source>
</evidence>
<proteinExistence type="predicted"/>
<dbReference type="InterPro" id="IPR001680">
    <property type="entry name" value="WD40_rpt"/>
</dbReference>
<dbReference type="InterPro" id="IPR015943">
    <property type="entry name" value="WD40/YVTN_repeat-like_dom_sf"/>
</dbReference>
<reference evidence="4 5" key="1">
    <citation type="journal article" date="2013" name="Curr. Biol.">
        <title>The Genome of the Foraminiferan Reticulomyxa filosa.</title>
        <authorList>
            <person name="Glockner G."/>
            <person name="Hulsmann N."/>
            <person name="Schleicher M."/>
            <person name="Noegel A.A."/>
            <person name="Eichinger L."/>
            <person name="Gallinger C."/>
            <person name="Pawlowski J."/>
            <person name="Sierra R."/>
            <person name="Euteneuer U."/>
            <person name="Pillet L."/>
            <person name="Moustafa A."/>
            <person name="Platzer M."/>
            <person name="Groth M."/>
            <person name="Szafranski K."/>
            <person name="Schliwa M."/>
        </authorList>
    </citation>
    <scope>NUCLEOTIDE SEQUENCE [LARGE SCALE GENOMIC DNA]</scope>
</reference>
<feature type="repeat" description="WD" evidence="3">
    <location>
        <begin position="12"/>
        <end position="53"/>
    </location>
</feature>
<keyword evidence="1 3" id="KW-0853">WD repeat</keyword>
<dbReference type="PROSITE" id="PS50082">
    <property type="entry name" value="WD_REPEATS_2"/>
    <property type="match status" value="5"/>
</dbReference>
<dbReference type="InterPro" id="IPR020472">
    <property type="entry name" value="WD40_PAC1"/>
</dbReference>
<dbReference type="InterPro" id="IPR019775">
    <property type="entry name" value="WD40_repeat_CS"/>
</dbReference>
<feature type="repeat" description="WD" evidence="3">
    <location>
        <begin position="223"/>
        <end position="256"/>
    </location>
</feature>
<dbReference type="OrthoDB" id="5566198at2759"/>
<evidence type="ECO:0000313" key="4">
    <source>
        <dbReference type="EMBL" id="ETO14919.1"/>
    </source>
</evidence>
<dbReference type="CDD" id="cd00200">
    <property type="entry name" value="WD40"/>
    <property type="match status" value="1"/>
</dbReference>
<dbReference type="InterPro" id="IPR036322">
    <property type="entry name" value="WD40_repeat_dom_sf"/>
</dbReference>
<dbReference type="PANTHER" id="PTHR19848:SF8">
    <property type="entry name" value="F-BOX AND WD REPEAT DOMAIN CONTAINING 7"/>
    <property type="match status" value="1"/>
</dbReference>
<dbReference type="PROSITE" id="PS50294">
    <property type="entry name" value="WD_REPEATS_REGION"/>
    <property type="match status" value="4"/>
</dbReference>